<comment type="caution">
    <text evidence="3">The sequence shown here is derived from an EMBL/GenBank/DDBJ whole genome shotgun (WGS) entry which is preliminary data.</text>
</comment>
<evidence type="ECO:0000259" key="2">
    <source>
        <dbReference type="PROSITE" id="PS51918"/>
    </source>
</evidence>
<dbReference type="InterPro" id="IPR006638">
    <property type="entry name" value="Elp3/MiaA/NifB-like_rSAM"/>
</dbReference>
<dbReference type="InterPro" id="IPR023404">
    <property type="entry name" value="rSAM_horseshoe"/>
</dbReference>
<dbReference type="PANTHER" id="PTHR42731">
    <property type="entry name" value="SLL1084 PROTEIN"/>
    <property type="match status" value="1"/>
</dbReference>
<feature type="region of interest" description="Disordered" evidence="1">
    <location>
        <begin position="512"/>
        <end position="533"/>
    </location>
</feature>
<name>A0A524RV48_9CHRO</name>
<dbReference type="NCBIfam" id="TIGR03960">
    <property type="entry name" value="rSAM_fuse_unch"/>
    <property type="match status" value="1"/>
</dbReference>
<feature type="non-terminal residue" evidence="3">
    <location>
        <position position="1"/>
    </location>
</feature>
<dbReference type="EMBL" id="SRMN01000015">
    <property type="protein sequence ID" value="TGH27054.1"/>
    <property type="molecule type" value="Genomic_DNA"/>
</dbReference>
<dbReference type="AlphaFoldDB" id="A0A524RV48"/>
<dbReference type="Pfam" id="PF04055">
    <property type="entry name" value="Radical_SAM"/>
    <property type="match status" value="1"/>
</dbReference>
<dbReference type="SMART" id="SM00729">
    <property type="entry name" value="Elp3"/>
    <property type="match status" value="1"/>
</dbReference>
<dbReference type="InterPro" id="IPR058240">
    <property type="entry name" value="rSAM_sf"/>
</dbReference>
<evidence type="ECO:0000313" key="3">
    <source>
        <dbReference type="EMBL" id="TGH27054.1"/>
    </source>
</evidence>
<dbReference type="CDD" id="cd01335">
    <property type="entry name" value="Radical_SAM"/>
    <property type="match status" value="1"/>
</dbReference>
<dbReference type="SUPFAM" id="SSF102114">
    <property type="entry name" value="Radical SAM enzymes"/>
    <property type="match status" value="1"/>
</dbReference>
<dbReference type="PANTHER" id="PTHR42731:SF1">
    <property type="entry name" value="RADICAL SAM DOMAIN PROTEIN"/>
    <property type="match status" value="1"/>
</dbReference>
<gene>
    <name evidence="3" type="ORF">ERJ68_01595</name>
</gene>
<dbReference type="Gene3D" id="3.80.30.20">
    <property type="entry name" value="tm_1862 like domain"/>
    <property type="match status" value="1"/>
</dbReference>
<dbReference type="SFLD" id="SFLDS00029">
    <property type="entry name" value="Radical_SAM"/>
    <property type="match status" value="1"/>
</dbReference>
<dbReference type="InterPro" id="IPR007197">
    <property type="entry name" value="rSAM"/>
</dbReference>
<dbReference type="InterPro" id="IPR018768">
    <property type="entry name" value="DUF2344"/>
</dbReference>
<dbReference type="NCBIfam" id="TIGR03936">
    <property type="entry name" value="sam_1_link_chp"/>
    <property type="match status" value="1"/>
</dbReference>
<dbReference type="Pfam" id="PF19864">
    <property type="entry name" value="Radical_SAM_N2"/>
    <property type="match status" value="1"/>
</dbReference>
<sequence length="843" mass="92258">YEVGASNLGHIILYGILNQLPGQLCDRAYLPGPDLAQRLRSTGTPLFAVESRRRLSAFDILGFSLSYELGATNILEMLDLIGLPIWAQQRPDLPLDHPEAQPLVFAGGQTATSNPEPYADFFDFIALGDGEELLPEIGLVVRQAKAAGLGRRALLLDLAQVPGVYVPSLYGPGPDGVMVPLVPQAPTRVLRRVADPMPHYAMALVPHVETVHDRLTVEIRRGCTRGCRFCQPGMLTRPARDVEPEAVVEAVETGMRRTGYSDFSLLSLSCSDYLALPAVGVELRNRLRDHNVSLNLPSQRVDRFDETIAHILGGTRRTGITFAPEAGTQRLRDIINKGLSDAELLRGVRTAYAEGWRKIKLYFMVGLPGETDADVVGIAETVRRLQRDCSGKGRLELNLTISNFTPKPHTPFQWHAVSSEAFAAKHALLRQALKDIRGLKVNITDPRISAMEDVVGRGDRSLAAVIAAAWRNGAGMDAWWENVERASGAWTQAIEAAGLNRTDRRRWACAGNRFDPAEPVGSSAEPEAGDPTLRPLPWDHIDSGVDKQWLRQDLQRALAAAVVPDCSFSGCSSCGVCGPAFGHNVVVSPPAVPGKVEQRGPAWNRAQRLRLRFTKEGDAALFSHLDLMRLLDRALRRATLPVSFSNGFHPMPRIQVGLALPLGVEGGDELLDLELTEPLEPAVLLERLQPQLPAGMTLLGVEEVPPGSPSLSRQLRGASWSLGMVTTDPVRPVAPHRWVEAVAAVLASDSLIWDDTDKRGRPRSRDLRPLLLSLRLKRADAREAQLTLKARIDALGRSLKPEQLVHWLSERLGEPLQLTDLRRDCLHLHSPGGCEATPGDPPD</sequence>
<evidence type="ECO:0000256" key="1">
    <source>
        <dbReference type="SAM" id="MobiDB-lite"/>
    </source>
</evidence>
<accession>A0A524RV48</accession>
<organism evidence="3 4">
    <name type="scientific">Aphanocapsa feldmannii 277cI</name>
    <dbReference type="NCBI Taxonomy" id="2507554"/>
    <lineage>
        <taxon>Bacteria</taxon>
        <taxon>Bacillati</taxon>
        <taxon>Cyanobacteriota</taxon>
        <taxon>Cyanophyceae</taxon>
        <taxon>Oscillatoriophycideae</taxon>
        <taxon>Chroococcales</taxon>
        <taxon>Microcystaceae</taxon>
        <taxon>Aphanocapsa</taxon>
    </lineage>
</organism>
<reference evidence="3 4" key="1">
    <citation type="journal article" date="2019" name="mSystems">
        <title>Life at home and on the roam: Genomic adaptions reflect the dual lifestyle of an intracellular, facultative symbiont.</title>
        <authorList>
            <person name="Burgsdorf I."/>
        </authorList>
    </citation>
    <scope>NUCLEOTIDE SEQUENCE [LARGE SCALE GENOMIC DNA]</scope>
    <source>
        <strain evidence="3">277cI</strain>
    </source>
</reference>
<dbReference type="GO" id="GO:0003824">
    <property type="term" value="F:catalytic activity"/>
    <property type="evidence" value="ECO:0007669"/>
    <property type="project" value="InterPro"/>
</dbReference>
<dbReference type="Proteomes" id="UP000315454">
    <property type="component" value="Unassembled WGS sequence"/>
</dbReference>
<feature type="domain" description="Radical SAM core" evidence="2">
    <location>
        <begin position="209"/>
        <end position="440"/>
    </location>
</feature>
<evidence type="ECO:0000313" key="4">
    <source>
        <dbReference type="Proteomes" id="UP000315454"/>
    </source>
</evidence>
<dbReference type="Pfam" id="PF10105">
    <property type="entry name" value="DUF2344"/>
    <property type="match status" value="1"/>
</dbReference>
<dbReference type="SFLD" id="SFLDG01082">
    <property type="entry name" value="B12-binding_domain_containing"/>
    <property type="match status" value="1"/>
</dbReference>
<dbReference type="PROSITE" id="PS51918">
    <property type="entry name" value="RADICAL_SAM"/>
    <property type="match status" value="1"/>
</dbReference>
<protein>
    <submittedName>
        <fullName evidence="3">TIGR03960 family B12-binding radical SAM protein</fullName>
    </submittedName>
</protein>
<dbReference type="InterPro" id="IPR045784">
    <property type="entry name" value="Radical_SAM_N2"/>
</dbReference>
<proteinExistence type="predicted"/>
<dbReference type="InterPro" id="IPR023862">
    <property type="entry name" value="CHP03960_rSAM"/>
</dbReference>
<dbReference type="GO" id="GO:0051536">
    <property type="term" value="F:iron-sulfur cluster binding"/>
    <property type="evidence" value="ECO:0007669"/>
    <property type="project" value="InterPro"/>
</dbReference>